<reference evidence="1" key="1">
    <citation type="submission" date="2023-04" db="EMBL/GenBank/DDBJ databases">
        <title>Draft Genome sequencing of Naganishia species isolated from polar environments using Oxford Nanopore Technology.</title>
        <authorList>
            <person name="Leo P."/>
            <person name="Venkateswaran K."/>
        </authorList>
    </citation>
    <scope>NUCLEOTIDE SEQUENCE</scope>
    <source>
        <strain evidence="1">DBVPG 5303</strain>
    </source>
</reference>
<dbReference type="EMBL" id="JASBWV010000004">
    <property type="protein sequence ID" value="KAJ9126657.1"/>
    <property type="molecule type" value="Genomic_DNA"/>
</dbReference>
<organism evidence="1 2">
    <name type="scientific">Naganishia onofrii</name>
    <dbReference type="NCBI Taxonomy" id="1851511"/>
    <lineage>
        <taxon>Eukaryota</taxon>
        <taxon>Fungi</taxon>
        <taxon>Dikarya</taxon>
        <taxon>Basidiomycota</taxon>
        <taxon>Agaricomycotina</taxon>
        <taxon>Tremellomycetes</taxon>
        <taxon>Filobasidiales</taxon>
        <taxon>Filobasidiaceae</taxon>
        <taxon>Naganishia</taxon>
    </lineage>
</organism>
<protein>
    <submittedName>
        <fullName evidence="1">Uncharacterized protein</fullName>
    </submittedName>
</protein>
<sequence length="377" mass="41206">MQEPNSSFYSQSNAIPGPSYQQPLPPKAVPPEESQDGDNTKSSTKTTKKKAAKACLQCQRAHLTCNDSRPCQRCVKKGLGKECAEGLRKKAKYLMDDSEKLTIKRTSSGKTLSSSNSPRIGDISELPRPNAHPLPGASRLSNSFGATPTYEGESSTGRKSQTEDVTGSEPSNAMHFYPTDTSADVGNGALMQPLDRDIWQETDTMYDNLPFDPAYHPPLFTMDSNWPESTMIIPPGQASTAEQERMMSYPFEAQSAVTTPGMTLRQGDGGDLTSLSFTGSAGGAPVESPLTAMTPSDVYSLVVKPHDYTEGYHDLMKHLAKNFNQAAILRVVRALAAFRPSLIALQMPLTFEDEVFLEKTFQRTLIVGNTIDHSREQ</sequence>
<comment type="caution">
    <text evidence="1">The sequence shown here is derived from an EMBL/GenBank/DDBJ whole genome shotgun (WGS) entry which is preliminary data.</text>
</comment>
<evidence type="ECO:0000313" key="1">
    <source>
        <dbReference type="EMBL" id="KAJ9126657.1"/>
    </source>
</evidence>
<name>A0ACC2XTU0_9TREE</name>
<accession>A0ACC2XTU0</accession>
<dbReference type="Proteomes" id="UP001234202">
    <property type="component" value="Unassembled WGS sequence"/>
</dbReference>
<gene>
    <name evidence="1" type="ORF">QFC24_001687</name>
</gene>
<proteinExistence type="predicted"/>
<evidence type="ECO:0000313" key="2">
    <source>
        <dbReference type="Proteomes" id="UP001234202"/>
    </source>
</evidence>
<keyword evidence="2" id="KW-1185">Reference proteome</keyword>